<dbReference type="EMBL" id="JAHLQT010024535">
    <property type="protein sequence ID" value="KAG7165217.1"/>
    <property type="molecule type" value="Genomic_DNA"/>
</dbReference>
<name>A0A8J5MVR8_HOMAM</name>
<evidence type="ECO:0000313" key="2">
    <source>
        <dbReference type="Proteomes" id="UP000747542"/>
    </source>
</evidence>
<dbReference type="Proteomes" id="UP000747542">
    <property type="component" value="Unassembled WGS sequence"/>
</dbReference>
<proteinExistence type="predicted"/>
<organism evidence="1 2">
    <name type="scientific">Homarus americanus</name>
    <name type="common">American lobster</name>
    <dbReference type="NCBI Taxonomy" id="6706"/>
    <lineage>
        <taxon>Eukaryota</taxon>
        <taxon>Metazoa</taxon>
        <taxon>Ecdysozoa</taxon>
        <taxon>Arthropoda</taxon>
        <taxon>Crustacea</taxon>
        <taxon>Multicrustacea</taxon>
        <taxon>Malacostraca</taxon>
        <taxon>Eumalacostraca</taxon>
        <taxon>Eucarida</taxon>
        <taxon>Decapoda</taxon>
        <taxon>Pleocyemata</taxon>
        <taxon>Astacidea</taxon>
        <taxon>Nephropoidea</taxon>
        <taxon>Nephropidae</taxon>
        <taxon>Homarus</taxon>
    </lineage>
</organism>
<reference evidence="1" key="1">
    <citation type="journal article" date="2021" name="Sci. Adv.">
        <title>The American lobster genome reveals insights on longevity, neural, and immune adaptations.</title>
        <authorList>
            <person name="Polinski J.M."/>
            <person name="Zimin A.V."/>
            <person name="Clark K.F."/>
            <person name="Kohn A.B."/>
            <person name="Sadowski N."/>
            <person name="Timp W."/>
            <person name="Ptitsyn A."/>
            <person name="Khanna P."/>
            <person name="Romanova D.Y."/>
            <person name="Williams P."/>
            <person name="Greenwood S.J."/>
            <person name="Moroz L.L."/>
            <person name="Walt D.R."/>
            <person name="Bodnar A.G."/>
        </authorList>
    </citation>
    <scope>NUCLEOTIDE SEQUENCE</scope>
    <source>
        <strain evidence="1">GMGI-L3</strain>
    </source>
</reference>
<keyword evidence="2" id="KW-1185">Reference proteome</keyword>
<dbReference type="AlphaFoldDB" id="A0A8J5MVR8"/>
<gene>
    <name evidence="1" type="primary">TIGD1-L110</name>
    <name evidence="1" type="ORF">Hamer_G025327</name>
</gene>
<accession>A0A8J5MVR8</accession>
<protein>
    <submittedName>
        <fullName evidence="1">Tigger transposable element-derived protein 1-like 110</fullName>
    </submittedName>
</protein>
<evidence type="ECO:0000313" key="1">
    <source>
        <dbReference type="EMBL" id="KAG7165217.1"/>
    </source>
</evidence>
<comment type="caution">
    <text evidence="1">The sequence shown here is derived from an EMBL/GenBank/DDBJ whole genome shotgun (WGS) entry which is preliminary data.</text>
</comment>
<sequence length="113" mass="12940">MTAATFWKSYTIKDAITNIALEWKSVPETALNGVWSNLWPEIVHDFKGFDEGEDVKDIMKLVKDVRGDSGFQEIQEEDVTELLVSMENPLTSEEVLEIVEMAKKTRGRRGSYR</sequence>